<name>A0A964FEJ2_9CYAN</name>
<feature type="chain" id="PRO_5037040018" description="Outer membrane protein beta-barrel domain-containing protein" evidence="1">
    <location>
        <begin position="27"/>
        <end position="235"/>
    </location>
</feature>
<sequence length="235" mass="26129">MRLFVLFFLCNYLAQIFLIPPTTAGAATIEANSRDESNNIDFPPEIVEESPVLQKWLEEIPNVLEDIKHDPAFRSRVRLGFTIFPSSKDSSGLNLGIEDIFIKRSGFTLSVDYQTAFNGDRNAAGADLHYFLLPLGSYFNFAPLVGYRYIQSNDFFTDGVRLGLRLMLALSRTGGGDISVSQSFVSVGGDREVGITSFSVGYAVAPSLRLSGDIERQNSIEDEDNRFSLGLEWLF</sequence>
<dbReference type="Proteomes" id="UP000729733">
    <property type="component" value="Unassembled WGS sequence"/>
</dbReference>
<reference evidence="2" key="1">
    <citation type="journal article" date="2021" name="Antonie Van Leeuwenhoek">
        <title>Draft genome and description of Waterburya agarophytonicola gen. nov. sp. nov. (Pleurocapsales, Cyanobacteria): a seaweed symbiont.</title>
        <authorList>
            <person name="Bonthond G."/>
            <person name="Shalygin S."/>
            <person name="Bayer T."/>
            <person name="Weinberger F."/>
        </authorList>
    </citation>
    <scope>NUCLEOTIDE SEQUENCE</scope>
    <source>
        <strain evidence="2">KI4</strain>
    </source>
</reference>
<evidence type="ECO:0000313" key="2">
    <source>
        <dbReference type="EMBL" id="MCC0176725.1"/>
    </source>
</evidence>
<dbReference type="EMBL" id="JADWDC010000012">
    <property type="protein sequence ID" value="MCC0176725.1"/>
    <property type="molecule type" value="Genomic_DNA"/>
</dbReference>
<proteinExistence type="predicted"/>
<dbReference type="RefSeq" id="WP_229639763.1">
    <property type="nucleotide sequence ID" value="NZ_JADWDC010000012.1"/>
</dbReference>
<dbReference type="AlphaFoldDB" id="A0A964FEJ2"/>
<evidence type="ECO:0008006" key="4">
    <source>
        <dbReference type="Google" id="ProtNLM"/>
    </source>
</evidence>
<keyword evidence="3" id="KW-1185">Reference proteome</keyword>
<protein>
    <recommendedName>
        <fullName evidence="4">Outer membrane protein beta-barrel domain-containing protein</fullName>
    </recommendedName>
</protein>
<keyword evidence="1" id="KW-0732">Signal</keyword>
<organism evidence="2 3">
    <name type="scientific">Waterburya agarophytonicola KI4</name>
    <dbReference type="NCBI Taxonomy" id="2874699"/>
    <lineage>
        <taxon>Bacteria</taxon>
        <taxon>Bacillati</taxon>
        <taxon>Cyanobacteriota</taxon>
        <taxon>Cyanophyceae</taxon>
        <taxon>Pleurocapsales</taxon>
        <taxon>Hyellaceae</taxon>
        <taxon>Waterburya</taxon>
        <taxon>Waterburya agarophytonicola</taxon>
    </lineage>
</organism>
<accession>A0A964FEJ2</accession>
<comment type="caution">
    <text evidence="2">The sequence shown here is derived from an EMBL/GenBank/DDBJ whole genome shotgun (WGS) entry which is preliminary data.</text>
</comment>
<evidence type="ECO:0000256" key="1">
    <source>
        <dbReference type="SAM" id="SignalP"/>
    </source>
</evidence>
<gene>
    <name evidence="2" type="ORF">I4641_07010</name>
</gene>
<evidence type="ECO:0000313" key="3">
    <source>
        <dbReference type="Proteomes" id="UP000729733"/>
    </source>
</evidence>
<feature type="signal peptide" evidence="1">
    <location>
        <begin position="1"/>
        <end position="26"/>
    </location>
</feature>